<feature type="domain" description="Ketoreductase (KR)" evidence="3">
    <location>
        <begin position="14"/>
        <end position="103"/>
    </location>
</feature>
<dbReference type="Gene3D" id="3.40.50.720">
    <property type="entry name" value="NAD(P)-binding Rossmann-like Domain"/>
    <property type="match status" value="1"/>
</dbReference>
<dbReference type="GO" id="GO:0044550">
    <property type="term" value="P:secondary metabolite biosynthetic process"/>
    <property type="evidence" value="ECO:0007669"/>
    <property type="project" value="TreeGrafter"/>
</dbReference>
<keyword evidence="1" id="KW-0596">Phosphopantetheine</keyword>
<keyword evidence="2" id="KW-0597">Phosphoprotein</keyword>
<evidence type="ECO:0000256" key="2">
    <source>
        <dbReference type="ARBA" id="ARBA00022553"/>
    </source>
</evidence>
<dbReference type="InterPro" id="IPR013968">
    <property type="entry name" value="PKS_KR"/>
</dbReference>
<evidence type="ECO:0000259" key="3">
    <source>
        <dbReference type="Pfam" id="PF08659"/>
    </source>
</evidence>
<feature type="non-terminal residue" evidence="4">
    <location>
        <position position="1"/>
    </location>
</feature>
<dbReference type="Proteomes" id="UP000031186">
    <property type="component" value="Unassembled WGS sequence"/>
</dbReference>
<dbReference type="HOGENOM" id="CLU_2250715_0_0_1"/>
<dbReference type="PANTHER" id="PTHR43775">
    <property type="entry name" value="FATTY ACID SYNTHASE"/>
    <property type="match status" value="1"/>
</dbReference>
<name>A0A0B4FGZ5_METAF</name>
<dbReference type="EMBL" id="AZNF01000007">
    <property type="protein sequence ID" value="KID65061.1"/>
    <property type="molecule type" value="Genomic_DNA"/>
</dbReference>
<dbReference type="GO" id="GO:0004312">
    <property type="term" value="F:fatty acid synthase activity"/>
    <property type="evidence" value="ECO:0007669"/>
    <property type="project" value="TreeGrafter"/>
</dbReference>
<evidence type="ECO:0000313" key="4">
    <source>
        <dbReference type="EMBL" id="KID65061.1"/>
    </source>
</evidence>
<comment type="caution">
    <text evidence="4">The sequence shown here is derived from an EMBL/GenBank/DDBJ whole genome shotgun (WGS) entry which is preliminary data.</text>
</comment>
<sequence>MSPPAPTLSLHSNATYVLAGSLGLGLDITNMMADHGAKHLVFLSKSGGSKNEKQLQRIRNRGVSADAYNSDITEAHSVASLFHQLKAQGFLIKGAVQCAMVLEV</sequence>
<dbReference type="Pfam" id="PF08659">
    <property type="entry name" value="KR"/>
    <property type="match status" value="1"/>
</dbReference>
<dbReference type="PANTHER" id="PTHR43775:SF29">
    <property type="entry name" value="ASPERFURANONE POLYKETIDE SYNTHASE AFOG-RELATED"/>
    <property type="match status" value="1"/>
</dbReference>
<protein>
    <submittedName>
        <fullName evidence="4">Beta-ketoacyl synthase</fullName>
    </submittedName>
</protein>
<evidence type="ECO:0000313" key="5">
    <source>
        <dbReference type="Proteomes" id="UP000031186"/>
    </source>
</evidence>
<organism evidence="4 5">
    <name type="scientific">Metarhizium anisopliae (strain ARSEF 549)</name>
    <dbReference type="NCBI Taxonomy" id="3151832"/>
    <lineage>
        <taxon>Eukaryota</taxon>
        <taxon>Fungi</taxon>
        <taxon>Dikarya</taxon>
        <taxon>Ascomycota</taxon>
        <taxon>Pezizomycotina</taxon>
        <taxon>Sordariomycetes</taxon>
        <taxon>Hypocreomycetidae</taxon>
        <taxon>Hypocreales</taxon>
        <taxon>Clavicipitaceae</taxon>
        <taxon>Metarhizium</taxon>
    </lineage>
</organism>
<accession>A0A0B4FGZ5</accession>
<dbReference type="GO" id="GO:0006633">
    <property type="term" value="P:fatty acid biosynthetic process"/>
    <property type="evidence" value="ECO:0007669"/>
    <property type="project" value="TreeGrafter"/>
</dbReference>
<gene>
    <name evidence="4" type="ORF">MAN_06072</name>
</gene>
<reference evidence="4 5" key="1">
    <citation type="journal article" date="2014" name="Proc. Natl. Acad. Sci. U.S.A.">
        <title>Trajectory and genomic determinants of fungal-pathogen speciation and host adaptation.</title>
        <authorList>
            <person name="Hu X."/>
            <person name="Xiao G."/>
            <person name="Zheng P."/>
            <person name="Shang Y."/>
            <person name="Su Y."/>
            <person name="Zhang X."/>
            <person name="Liu X."/>
            <person name="Zhan S."/>
            <person name="St Leger R.J."/>
            <person name="Wang C."/>
        </authorList>
    </citation>
    <scope>NUCLEOTIDE SEQUENCE [LARGE SCALE GENOMIC DNA]</scope>
    <source>
        <strain evidence="4 5">ARSEF 549</strain>
    </source>
</reference>
<dbReference type="InterPro" id="IPR036291">
    <property type="entry name" value="NAD(P)-bd_dom_sf"/>
</dbReference>
<dbReference type="AlphaFoldDB" id="A0A0B4FGZ5"/>
<proteinExistence type="predicted"/>
<dbReference type="InterPro" id="IPR050091">
    <property type="entry name" value="PKS_NRPS_Biosynth_Enz"/>
</dbReference>
<evidence type="ECO:0000256" key="1">
    <source>
        <dbReference type="ARBA" id="ARBA00022450"/>
    </source>
</evidence>
<keyword evidence="5" id="KW-1185">Reference proteome</keyword>
<dbReference type="VEuPathDB" id="FungiDB:MAN_06072"/>
<dbReference type="SUPFAM" id="SSF51735">
    <property type="entry name" value="NAD(P)-binding Rossmann-fold domains"/>
    <property type="match status" value="1"/>
</dbReference>